<dbReference type="PANTHER" id="PTHR20961">
    <property type="entry name" value="GLYCOSYLTRANSFERASE"/>
    <property type="match status" value="1"/>
</dbReference>
<dbReference type="InterPro" id="IPR007657">
    <property type="entry name" value="Glycosyltransferase_61"/>
</dbReference>
<dbReference type="PANTHER" id="PTHR20961:SF38">
    <property type="entry name" value="PROTEIN O-LINKED-MANNOSE BETA-1,4-N-ACETYLGLUCOSAMINYLTRANSFERASE 2"/>
    <property type="match status" value="1"/>
</dbReference>
<protein>
    <submittedName>
        <fullName evidence="2">Uncharacterized protein</fullName>
    </submittedName>
</protein>
<name>A0A1Y1UEJ2_9TREE</name>
<keyword evidence="1" id="KW-0812">Transmembrane</keyword>
<dbReference type="EMBL" id="NBSH01000008">
    <property type="protein sequence ID" value="ORX36448.1"/>
    <property type="molecule type" value="Genomic_DNA"/>
</dbReference>
<dbReference type="AlphaFoldDB" id="A0A1Y1UEJ2"/>
<keyword evidence="1" id="KW-1133">Transmembrane helix</keyword>
<dbReference type="OrthoDB" id="546212at2759"/>
<comment type="caution">
    <text evidence="2">The sequence shown here is derived from an EMBL/GenBank/DDBJ whole genome shotgun (WGS) entry which is preliminary data.</text>
</comment>
<keyword evidence="1" id="KW-0472">Membrane</keyword>
<sequence>MRDSISSLNVRSLLKFTAIGAIVLVLLHFAILGAFPPIYAGSWTTDRDQDTYDAVLHHAHVMVPGIDPAAGVPGAFFRDSYPIRSMLAFWELAKQEVAARNLDTCGDQLGEGLIDAYHQSILGYCLPRDAQHHITLANQTDANTRIWCAPVHRHPFSNWWPYPAAPCLSTHIRPIADKQREFHAHGCEITADGAALDNEMGREMFLGSNLRPGDDSPCRTALNHTAIVIGRQDQWNPFHVAEDLITTLVTVLIAARAAPELIGTRAQLVFVEGYNMDSNRYTPLWDRVGAWAPRRLALDPWEEGVCLTNAIHSVGAGASLLSAMGVGSSYTCASTITWAASHYYRHLFGLLPTESNRVQPINVLWLSREKLDTFAKEHGQWSSWRGIRHIENEDELLQRIRLGMRELCTDGKCVFEDAEEMPETWTQPAKDIVPLRFATIDPMVHALETQIQFVGHTNILVSSHGGALGLSLFLPPGKATLVELQVGGVAGNHHFQHMAYEMGHHYELVGIHQKIDVDNVWEVIRQRISASSEL</sequence>
<organism evidence="2 3">
    <name type="scientific">Kockovaella imperatae</name>
    <dbReference type="NCBI Taxonomy" id="4999"/>
    <lineage>
        <taxon>Eukaryota</taxon>
        <taxon>Fungi</taxon>
        <taxon>Dikarya</taxon>
        <taxon>Basidiomycota</taxon>
        <taxon>Agaricomycotina</taxon>
        <taxon>Tremellomycetes</taxon>
        <taxon>Tremellales</taxon>
        <taxon>Cuniculitremaceae</taxon>
        <taxon>Kockovaella</taxon>
    </lineage>
</organism>
<dbReference type="GO" id="GO:0035269">
    <property type="term" value="P:protein O-linked glycosylation via mannose"/>
    <property type="evidence" value="ECO:0007669"/>
    <property type="project" value="TreeGrafter"/>
</dbReference>
<dbReference type="RefSeq" id="XP_021870549.1">
    <property type="nucleotide sequence ID" value="XM_022013461.1"/>
</dbReference>
<dbReference type="GO" id="GO:0097363">
    <property type="term" value="F:protein O-acetylglucosaminyltransferase activity"/>
    <property type="evidence" value="ECO:0007669"/>
    <property type="project" value="TreeGrafter"/>
</dbReference>
<keyword evidence="3" id="KW-1185">Reference proteome</keyword>
<gene>
    <name evidence="2" type="ORF">BD324DRAFT_580795</name>
</gene>
<evidence type="ECO:0000313" key="2">
    <source>
        <dbReference type="EMBL" id="ORX36448.1"/>
    </source>
</evidence>
<evidence type="ECO:0000256" key="1">
    <source>
        <dbReference type="SAM" id="Phobius"/>
    </source>
</evidence>
<reference evidence="2 3" key="1">
    <citation type="submission" date="2017-03" db="EMBL/GenBank/DDBJ databases">
        <title>Widespread Adenine N6-methylation of Active Genes in Fungi.</title>
        <authorList>
            <consortium name="DOE Joint Genome Institute"/>
            <person name="Mondo S.J."/>
            <person name="Dannebaum R.O."/>
            <person name="Kuo R.C."/>
            <person name="Louie K.B."/>
            <person name="Bewick A.J."/>
            <person name="Labutti K."/>
            <person name="Haridas S."/>
            <person name="Kuo A."/>
            <person name="Salamov A."/>
            <person name="Ahrendt S.R."/>
            <person name="Lau R."/>
            <person name="Bowen B.P."/>
            <person name="Lipzen A."/>
            <person name="Sullivan W."/>
            <person name="Andreopoulos W.B."/>
            <person name="Clum A."/>
            <person name="Lindquist E."/>
            <person name="Daum C."/>
            <person name="Northen T.R."/>
            <person name="Ramamoorthy G."/>
            <person name="Schmitz R.J."/>
            <person name="Gryganskyi A."/>
            <person name="Culley D."/>
            <person name="Magnuson J."/>
            <person name="James T.Y."/>
            <person name="O'Malley M.A."/>
            <person name="Stajich J.E."/>
            <person name="Spatafora J.W."/>
            <person name="Visel A."/>
            <person name="Grigoriev I.V."/>
        </authorList>
    </citation>
    <scope>NUCLEOTIDE SEQUENCE [LARGE SCALE GENOMIC DNA]</scope>
    <source>
        <strain evidence="2 3">NRRL Y-17943</strain>
    </source>
</reference>
<proteinExistence type="predicted"/>
<evidence type="ECO:0000313" key="3">
    <source>
        <dbReference type="Proteomes" id="UP000193218"/>
    </source>
</evidence>
<dbReference type="InParanoid" id="A0A1Y1UEJ2"/>
<feature type="transmembrane region" description="Helical" evidence="1">
    <location>
        <begin position="12"/>
        <end position="35"/>
    </location>
</feature>
<dbReference type="Proteomes" id="UP000193218">
    <property type="component" value="Unassembled WGS sequence"/>
</dbReference>
<dbReference type="GeneID" id="33555269"/>
<accession>A0A1Y1UEJ2</accession>
<dbReference type="GO" id="GO:0005783">
    <property type="term" value="C:endoplasmic reticulum"/>
    <property type="evidence" value="ECO:0007669"/>
    <property type="project" value="TreeGrafter"/>
</dbReference>